<dbReference type="AlphaFoldDB" id="A0A1Q5ZS12"/>
<accession>A0A1Q5ZS12</accession>
<dbReference type="STRING" id="1302689.RG47T_5245"/>
<dbReference type="OrthoDB" id="10019078at2"/>
<evidence type="ECO:0000313" key="2">
    <source>
        <dbReference type="EMBL" id="OKS84555.1"/>
    </source>
</evidence>
<sequence length="181" mass="20278">MKLNSTENRYETNLLNTSNLMAAGTAQLVSIKIRPIDSLPHSDEDEFCDAYVYPDEYQNFRDFLSAERLIATGLVNQGQTVRYANVNGEDYLFVEHETGPEIIAALALITSSLTLGKSIVDLITTIIKTVSESGEKKRKGEPSGRYQAAKAITIENVRRRKPKSLRSFNYLPPEMRSSSKN</sequence>
<reference evidence="2 3" key="1">
    <citation type="submission" date="2016-11" db="EMBL/GenBank/DDBJ databases">
        <title>Whole Genome Sequencing of Mucilaginibacter polytrichastri RG4-7(T) isolated from the moss sample.</title>
        <authorList>
            <person name="Li Y."/>
        </authorList>
    </citation>
    <scope>NUCLEOTIDE SEQUENCE [LARGE SCALE GENOMIC DNA]</scope>
    <source>
        <strain evidence="2 3">RG4-7</strain>
    </source>
</reference>
<keyword evidence="3" id="KW-1185">Reference proteome</keyword>
<gene>
    <name evidence="2" type="ORF">RG47T_5245</name>
</gene>
<dbReference type="EMBL" id="MPPL01000002">
    <property type="protein sequence ID" value="OKS84555.1"/>
    <property type="molecule type" value="Genomic_DNA"/>
</dbReference>
<evidence type="ECO:0000256" key="1">
    <source>
        <dbReference type="SAM" id="MobiDB-lite"/>
    </source>
</evidence>
<proteinExistence type="predicted"/>
<feature type="region of interest" description="Disordered" evidence="1">
    <location>
        <begin position="159"/>
        <end position="181"/>
    </location>
</feature>
<evidence type="ECO:0000313" key="3">
    <source>
        <dbReference type="Proteomes" id="UP000186720"/>
    </source>
</evidence>
<name>A0A1Q5ZS12_9SPHI</name>
<protein>
    <submittedName>
        <fullName evidence="2">Uncharacterized protein</fullName>
    </submittedName>
</protein>
<dbReference type="RefSeq" id="WP_074493899.1">
    <property type="nucleotide sequence ID" value="NZ_FPAM01000021.1"/>
</dbReference>
<organism evidence="2 3">
    <name type="scientific">Mucilaginibacter polytrichastri</name>
    <dbReference type="NCBI Taxonomy" id="1302689"/>
    <lineage>
        <taxon>Bacteria</taxon>
        <taxon>Pseudomonadati</taxon>
        <taxon>Bacteroidota</taxon>
        <taxon>Sphingobacteriia</taxon>
        <taxon>Sphingobacteriales</taxon>
        <taxon>Sphingobacteriaceae</taxon>
        <taxon>Mucilaginibacter</taxon>
    </lineage>
</organism>
<dbReference type="Proteomes" id="UP000186720">
    <property type="component" value="Unassembled WGS sequence"/>
</dbReference>
<comment type="caution">
    <text evidence="2">The sequence shown here is derived from an EMBL/GenBank/DDBJ whole genome shotgun (WGS) entry which is preliminary data.</text>
</comment>